<dbReference type="Gramene" id="OBART03G20530.1">
    <property type="protein sequence ID" value="OBART03G20530.1"/>
    <property type="gene ID" value="OBART03G20530"/>
</dbReference>
<accession>A0A0D3FJH7</accession>
<dbReference type="PaxDb" id="65489-OBART03G20530.1"/>
<reference evidence="2" key="2">
    <citation type="submission" date="2015-03" db="UniProtKB">
        <authorList>
            <consortium name="EnsemblPlants"/>
        </authorList>
    </citation>
    <scope>IDENTIFICATION</scope>
</reference>
<dbReference type="EnsemblPlants" id="OBART03G20530.1">
    <property type="protein sequence ID" value="OBART03G20530.1"/>
    <property type="gene ID" value="OBART03G20530"/>
</dbReference>
<sequence length="107" mass="11441">MALSLPRASLGEGQLTRGGGGGEGTDGRAHDEDTQPAVGGAPHLRHCLGFGPRVGATDEATVHHGQATLPLPRGVLRYDYMRLAVEYFNVMRAWPSLASTLLIMMWS</sequence>
<dbReference type="HOGENOM" id="CLU_2213947_0_0_1"/>
<evidence type="ECO:0000313" key="3">
    <source>
        <dbReference type="Proteomes" id="UP000026960"/>
    </source>
</evidence>
<reference evidence="2" key="1">
    <citation type="journal article" date="2009" name="Rice">
        <title>De Novo Next Generation Sequencing of Plant Genomes.</title>
        <authorList>
            <person name="Rounsley S."/>
            <person name="Marri P.R."/>
            <person name="Yu Y."/>
            <person name="He R."/>
            <person name="Sisneros N."/>
            <person name="Goicoechea J.L."/>
            <person name="Lee S.J."/>
            <person name="Angelova A."/>
            <person name="Kudrna D."/>
            <person name="Luo M."/>
            <person name="Affourtit J."/>
            <person name="Desany B."/>
            <person name="Knight J."/>
            <person name="Niazi F."/>
            <person name="Egholm M."/>
            <person name="Wing R.A."/>
        </authorList>
    </citation>
    <scope>NUCLEOTIDE SEQUENCE [LARGE SCALE GENOMIC DNA]</scope>
    <source>
        <strain evidence="2">cv. IRGC 105608</strain>
    </source>
</reference>
<dbReference type="AlphaFoldDB" id="A0A0D3FJH7"/>
<evidence type="ECO:0000256" key="1">
    <source>
        <dbReference type="SAM" id="MobiDB-lite"/>
    </source>
</evidence>
<proteinExistence type="predicted"/>
<dbReference type="Proteomes" id="UP000026960">
    <property type="component" value="Chromosome 3"/>
</dbReference>
<organism evidence="2">
    <name type="scientific">Oryza barthii</name>
    <dbReference type="NCBI Taxonomy" id="65489"/>
    <lineage>
        <taxon>Eukaryota</taxon>
        <taxon>Viridiplantae</taxon>
        <taxon>Streptophyta</taxon>
        <taxon>Embryophyta</taxon>
        <taxon>Tracheophyta</taxon>
        <taxon>Spermatophyta</taxon>
        <taxon>Magnoliopsida</taxon>
        <taxon>Liliopsida</taxon>
        <taxon>Poales</taxon>
        <taxon>Poaceae</taxon>
        <taxon>BOP clade</taxon>
        <taxon>Oryzoideae</taxon>
        <taxon>Oryzeae</taxon>
        <taxon>Oryzinae</taxon>
        <taxon>Oryza</taxon>
    </lineage>
</organism>
<protein>
    <submittedName>
        <fullName evidence="2">Uncharacterized protein</fullName>
    </submittedName>
</protein>
<evidence type="ECO:0000313" key="2">
    <source>
        <dbReference type="EnsemblPlants" id="OBART03G20530.1"/>
    </source>
</evidence>
<keyword evidence="3" id="KW-1185">Reference proteome</keyword>
<feature type="region of interest" description="Disordered" evidence="1">
    <location>
        <begin position="1"/>
        <end position="43"/>
    </location>
</feature>
<name>A0A0D3FJH7_9ORYZ</name>